<accession>A0A0H3KMI1</accession>
<organism evidence="2 3">
    <name type="scientific">Burkholderia multivorans (strain ATCC 17616 / 249)</name>
    <dbReference type="NCBI Taxonomy" id="395019"/>
    <lineage>
        <taxon>Bacteria</taxon>
        <taxon>Pseudomonadati</taxon>
        <taxon>Pseudomonadota</taxon>
        <taxon>Betaproteobacteria</taxon>
        <taxon>Burkholderiales</taxon>
        <taxon>Burkholderiaceae</taxon>
        <taxon>Burkholderia</taxon>
        <taxon>Burkholderia cepacia complex</taxon>
    </lineage>
</organism>
<evidence type="ECO:0000313" key="3">
    <source>
        <dbReference type="Proteomes" id="UP000008815"/>
    </source>
</evidence>
<dbReference type="STRING" id="395019.BMULJ_02856"/>
<feature type="signal peptide" evidence="1">
    <location>
        <begin position="1"/>
        <end position="20"/>
    </location>
</feature>
<reference evidence="2 3" key="1">
    <citation type="submission" date="2007-04" db="EMBL/GenBank/DDBJ databases">
        <title>Complete genome sequence of Burkholderia multivorans ATCC 17616.</title>
        <authorList>
            <person name="Ohtsubo Y."/>
            <person name="Yamashita A."/>
            <person name="Kurokawa K."/>
            <person name="Takami H."/>
            <person name="Yuhara S."/>
            <person name="Nishiyama E."/>
            <person name="Endo R."/>
            <person name="Miyazaki R."/>
            <person name="Ono A."/>
            <person name="Yano K."/>
            <person name="Ito M."/>
            <person name="Sota M."/>
            <person name="Yuji N."/>
            <person name="Hattori M."/>
            <person name="Tsuda M."/>
        </authorList>
    </citation>
    <scope>NUCLEOTIDE SEQUENCE [LARGE SCALE GENOMIC DNA]</scope>
    <source>
        <strain evidence="3">ATCC 17616 / 249</strain>
    </source>
</reference>
<dbReference type="RefSeq" id="WP_012212631.1">
    <property type="nucleotide sequence ID" value="NC_010084.1"/>
</dbReference>
<dbReference type="HOGENOM" id="CLU_2599441_0_0_4"/>
<protein>
    <submittedName>
        <fullName evidence="2">Uncharacterized protein</fullName>
    </submittedName>
</protein>
<dbReference type="Proteomes" id="UP000008815">
    <property type="component" value="Chromosome 1"/>
</dbReference>
<gene>
    <name evidence="2" type="ordered locus">BMULJ_02856</name>
</gene>
<dbReference type="AlphaFoldDB" id="A0A0H3KMI1"/>
<evidence type="ECO:0000256" key="1">
    <source>
        <dbReference type="SAM" id="SignalP"/>
    </source>
</evidence>
<feature type="chain" id="PRO_5002614048" evidence="1">
    <location>
        <begin position="21"/>
        <end position="81"/>
    </location>
</feature>
<sequence length="81" mass="8251">MLRWLIAVLFLANLIAFALATEMVGPRPAAGAREPGVVARQVRADALRATPLAQATDQPVVGGPIAPPAVAAEPLAASSAR</sequence>
<keyword evidence="1" id="KW-0732">Signal</keyword>
<keyword evidence="3" id="KW-1185">Reference proteome</keyword>
<dbReference type="EMBL" id="AP009385">
    <property type="protein sequence ID" value="BAG44744.1"/>
    <property type="molecule type" value="Genomic_DNA"/>
</dbReference>
<evidence type="ECO:0000313" key="2">
    <source>
        <dbReference type="EMBL" id="BAG44744.1"/>
    </source>
</evidence>
<proteinExistence type="predicted"/>
<dbReference type="KEGG" id="bmu:Bmul_0398"/>
<name>A0A0H3KMI1_BURM1</name>
<dbReference type="KEGG" id="bmj:BMULJ_02856"/>